<dbReference type="PROSITE" id="PS01011">
    <property type="entry name" value="FOLYLPOLYGLU_SYNT_1"/>
    <property type="match status" value="1"/>
</dbReference>
<dbReference type="InterPro" id="IPR018109">
    <property type="entry name" value="Folylpolyglutamate_synth_CS"/>
</dbReference>
<evidence type="ECO:0000256" key="10">
    <source>
        <dbReference type="ARBA" id="ARBA00023306"/>
    </source>
</evidence>
<feature type="binding site" evidence="12">
    <location>
        <position position="399"/>
    </location>
    <ligand>
        <name>meso-2,6-diaminopimelate</name>
        <dbReference type="ChEBI" id="CHEBI:57791"/>
    </ligand>
</feature>
<dbReference type="Pfam" id="PF01225">
    <property type="entry name" value="Mur_ligase"/>
    <property type="match status" value="1"/>
</dbReference>
<dbReference type="STRING" id="1450648.CLORY_13230"/>
<evidence type="ECO:0000256" key="9">
    <source>
        <dbReference type="ARBA" id="ARBA00022984"/>
    </source>
</evidence>
<dbReference type="UniPathway" id="UPA00219"/>
<feature type="binding site" evidence="12">
    <location>
        <position position="209"/>
    </location>
    <ligand>
        <name>UDP-N-acetyl-alpha-D-muramoyl-L-alanyl-D-glutamate</name>
        <dbReference type="ChEBI" id="CHEBI:83900"/>
    </ligand>
</feature>
<keyword evidence="7 12" id="KW-0067">ATP-binding</keyword>
<evidence type="ECO:0000313" key="17">
    <source>
        <dbReference type="EMBL" id="OPJ63240.1"/>
    </source>
</evidence>
<dbReference type="InterPro" id="IPR036565">
    <property type="entry name" value="Mur-like_cat_sf"/>
</dbReference>
<dbReference type="PANTHER" id="PTHR23135:SF4">
    <property type="entry name" value="UDP-N-ACETYLMURAMOYL-L-ALANYL-D-GLUTAMATE--2,6-DIAMINOPIMELATE LIGASE MURE HOMOLOG, CHLOROPLASTIC"/>
    <property type="match status" value="1"/>
</dbReference>
<keyword evidence="9 12" id="KW-0573">Peptidoglycan synthesis</keyword>
<feature type="domain" description="Mur ligase N-terminal catalytic" evidence="14">
    <location>
        <begin position="45"/>
        <end position="118"/>
    </location>
</feature>
<dbReference type="SUPFAM" id="SSF53244">
    <property type="entry name" value="MurD-like peptide ligases, peptide-binding domain"/>
    <property type="match status" value="1"/>
</dbReference>
<feature type="binding site" evidence="12">
    <location>
        <position position="52"/>
    </location>
    <ligand>
        <name>UDP-N-acetyl-alpha-D-muramoyl-L-alanyl-D-glutamate</name>
        <dbReference type="ChEBI" id="CHEBI:83900"/>
    </ligand>
</feature>
<comment type="subcellular location">
    <subcellularLocation>
        <location evidence="12 13">Cytoplasm</location>
    </subcellularLocation>
</comment>
<comment type="similarity">
    <text evidence="2 12">Belongs to the MurCDEF family. MurE subfamily.</text>
</comment>
<evidence type="ECO:0000256" key="8">
    <source>
        <dbReference type="ARBA" id="ARBA00022960"/>
    </source>
</evidence>
<evidence type="ECO:0000259" key="15">
    <source>
        <dbReference type="Pfam" id="PF02875"/>
    </source>
</evidence>
<dbReference type="SUPFAM" id="SSF53623">
    <property type="entry name" value="MurD-like peptide ligases, catalytic domain"/>
    <property type="match status" value="1"/>
</dbReference>
<gene>
    <name evidence="17" type="primary">murE_1</name>
    <name evidence="12" type="synonym">murE</name>
    <name evidence="17" type="ORF">CLORY_13230</name>
</gene>
<organism evidence="17 18">
    <name type="scientific">Clostridium oryzae</name>
    <dbReference type="NCBI Taxonomy" id="1450648"/>
    <lineage>
        <taxon>Bacteria</taxon>
        <taxon>Bacillati</taxon>
        <taxon>Bacillota</taxon>
        <taxon>Clostridia</taxon>
        <taxon>Eubacteriales</taxon>
        <taxon>Clostridiaceae</taxon>
        <taxon>Clostridium</taxon>
    </lineage>
</organism>
<evidence type="ECO:0000259" key="14">
    <source>
        <dbReference type="Pfam" id="PF01225"/>
    </source>
</evidence>
<dbReference type="GO" id="GO:0005524">
    <property type="term" value="F:ATP binding"/>
    <property type="evidence" value="ECO:0007669"/>
    <property type="project" value="UniProtKB-UniRule"/>
</dbReference>
<protein>
    <recommendedName>
        <fullName evidence="12">UDP-N-acetylmuramoyl-L-alanyl-D-glutamate--2,6-diaminopimelate ligase</fullName>
        <ecNumber evidence="12">6.3.2.13</ecNumber>
    </recommendedName>
    <alternativeName>
        <fullName evidence="12">Meso-A2pm-adding enzyme</fullName>
    </alternativeName>
    <alternativeName>
        <fullName evidence="12">Meso-diaminopimelate-adding enzyme</fullName>
    </alternativeName>
    <alternativeName>
        <fullName evidence="12">UDP-MurNAc-L-Ala-D-Glu:meso-diaminopimelate ligase</fullName>
    </alternativeName>
    <alternativeName>
        <fullName evidence="12">UDP-MurNAc-tripeptide synthetase</fullName>
    </alternativeName>
    <alternativeName>
        <fullName evidence="12">UDP-N-acetylmuramyl-tripeptide synthetase</fullName>
    </alternativeName>
</protein>
<evidence type="ECO:0000256" key="12">
    <source>
        <dbReference type="HAMAP-Rule" id="MF_00208"/>
    </source>
</evidence>
<feature type="domain" description="Mur ligase central" evidence="16">
    <location>
        <begin position="130"/>
        <end position="327"/>
    </location>
</feature>
<dbReference type="Pfam" id="PF02875">
    <property type="entry name" value="Mur_ligase_C"/>
    <property type="match status" value="1"/>
</dbReference>
<comment type="caution">
    <text evidence="17">The sequence shown here is derived from an EMBL/GenBank/DDBJ whole genome shotgun (WGS) entry which is preliminary data.</text>
</comment>
<evidence type="ECO:0000256" key="5">
    <source>
        <dbReference type="ARBA" id="ARBA00022618"/>
    </source>
</evidence>
<evidence type="ECO:0000256" key="6">
    <source>
        <dbReference type="ARBA" id="ARBA00022741"/>
    </source>
</evidence>
<dbReference type="GO" id="GO:0071555">
    <property type="term" value="P:cell wall organization"/>
    <property type="evidence" value="ECO:0007669"/>
    <property type="project" value="UniProtKB-KW"/>
</dbReference>
<keyword evidence="10 12" id="KW-0131">Cell cycle</keyword>
<dbReference type="EMBL" id="MZGV01000010">
    <property type="protein sequence ID" value="OPJ63240.1"/>
    <property type="molecule type" value="Genomic_DNA"/>
</dbReference>
<dbReference type="GO" id="GO:0008765">
    <property type="term" value="F:UDP-N-acetylmuramoylalanyl-D-glutamate-2,6-diaminopimelate ligase activity"/>
    <property type="evidence" value="ECO:0007669"/>
    <property type="project" value="UniProtKB-UniRule"/>
</dbReference>
<keyword evidence="18" id="KW-1185">Reference proteome</keyword>
<dbReference type="SUPFAM" id="SSF63418">
    <property type="entry name" value="MurE/MurF N-terminal domain"/>
    <property type="match status" value="1"/>
</dbReference>
<feature type="binding site" evidence="12">
    <location>
        <begin position="174"/>
        <end position="175"/>
    </location>
    <ligand>
        <name>UDP-N-acetyl-alpha-D-muramoyl-L-alanyl-D-glutamate</name>
        <dbReference type="ChEBI" id="CHEBI:83900"/>
    </ligand>
</feature>
<evidence type="ECO:0000256" key="2">
    <source>
        <dbReference type="ARBA" id="ARBA00005898"/>
    </source>
</evidence>
<dbReference type="NCBIfam" id="TIGR01085">
    <property type="entry name" value="murE"/>
    <property type="match status" value="1"/>
</dbReference>
<keyword evidence="3 12" id="KW-0963">Cytoplasm</keyword>
<evidence type="ECO:0000256" key="13">
    <source>
        <dbReference type="RuleBase" id="RU004135"/>
    </source>
</evidence>
<comment type="catalytic activity">
    <reaction evidence="12">
        <text>UDP-N-acetyl-alpha-D-muramoyl-L-alanyl-D-glutamate + meso-2,6-diaminopimelate + ATP = UDP-N-acetyl-alpha-D-muramoyl-L-alanyl-gamma-D-glutamyl-meso-2,6-diaminopimelate + ADP + phosphate + H(+)</text>
        <dbReference type="Rhea" id="RHEA:23676"/>
        <dbReference type="ChEBI" id="CHEBI:15378"/>
        <dbReference type="ChEBI" id="CHEBI:30616"/>
        <dbReference type="ChEBI" id="CHEBI:43474"/>
        <dbReference type="ChEBI" id="CHEBI:57791"/>
        <dbReference type="ChEBI" id="CHEBI:83900"/>
        <dbReference type="ChEBI" id="CHEBI:83905"/>
        <dbReference type="ChEBI" id="CHEBI:456216"/>
        <dbReference type="EC" id="6.3.2.13"/>
    </reaction>
</comment>
<evidence type="ECO:0000256" key="3">
    <source>
        <dbReference type="ARBA" id="ARBA00022490"/>
    </source>
</evidence>
<dbReference type="InterPro" id="IPR000713">
    <property type="entry name" value="Mur_ligase_N"/>
</dbReference>
<comment type="function">
    <text evidence="12">Catalyzes the addition of meso-diaminopimelic acid to the nucleotide precursor UDP-N-acetylmuramoyl-L-alanyl-D-glutamate (UMAG) in the biosynthesis of bacterial cell-wall peptidoglycan.</text>
</comment>
<dbReference type="Gene3D" id="3.40.1390.10">
    <property type="entry name" value="MurE/MurF, N-terminal domain"/>
    <property type="match status" value="1"/>
</dbReference>
<comment type="cofactor">
    <cofactor evidence="12">
        <name>Mg(2+)</name>
        <dbReference type="ChEBI" id="CHEBI:18420"/>
    </cofactor>
</comment>
<dbReference type="InterPro" id="IPR005761">
    <property type="entry name" value="UDP-N-AcMur-Glu-dNH2Pim_ligase"/>
</dbReference>
<dbReference type="InterPro" id="IPR035911">
    <property type="entry name" value="MurE/MurF_N"/>
</dbReference>
<dbReference type="NCBIfam" id="NF001124">
    <property type="entry name" value="PRK00139.1-2"/>
    <property type="match status" value="1"/>
</dbReference>
<dbReference type="InterPro" id="IPR036615">
    <property type="entry name" value="Mur_ligase_C_dom_sf"/>
</dbReference>
<comment type="pathway">
    <text evidence="1 12 13">Cell wall biogenesis; peptidoglycan biosynthesis.</text>
</comment>
<feature type="domain" description="Mur ligase C-terminal" evidence="15">
    <location>
        <begin position="348"/>
        <end position="475"/>
    </location>
</feature>
<evidence type="ECO:0000256" key="11">
    <source>
        <dbReference type="ARBA" id="ARBA00023316"/>
    </source>
</evidence>
<keyword evidence="4 12" id="KW-0436">Ligase</keyword>
<feature type="binding site" evidence="12">
    <location>
        <begin position="132"/>
        <end position="138"/>
    </location>
    <ligand>
        <name>ATP</name>
        <dbReference type="ChEBI" id="CHEBI:30616"/>
    </ligand>
</feature>
<dbReference type="Gene3D" id="3.90.190.20">
    <property type="entry name" value="Mur ligase, C-terminal domain"/>
    <property type="match status" value="1"/>
</dbReference>
<proteinExistence type="inferred from homology"/>
<dbReference type="HAMAP" id="MF_00208">
    <property type="entry name" value="MurE"/>
    <property type="match status" value="1"/>
</dbReference>
<accession>A0A1V4ITV2</accession>
<dbReference type="PANTHER" id="PTHR23135">
    <property type="entry name" value="MUR LIGASE FAMILY MEMBER"/>
    <property type="match status" value="1"/>
</dbReference>
<evidence type="ECO:0000256" key="1">
    <source>
        <dbReference type="ARBA" id="ARBA00004752"/>
    </source>
</evidence>
<feature type="short sequence motif" description="Meso-diaminopimelate recognition motif" evidence="12">
    <location>
        <begin position="423"/>
        <end position="426"/>
    </location>
</feature>
<dbReference type="InterPro" id="IPR013221">
    <property type="entry name" value="Mur_ligase_cen"/>
</dbReference>
<dbReference type="Gene3D" id="3.40.1190.10">
    <property type="entry name" value="Mur-like, catalytic domain"/>
    <property type="match status" value="1"/>
</dbReference>
<keyword evidence="5 12" id="KW-0132">Cell division</keyword>
<keyword evidence="8 12" id="KW-0133">Cell shape</keyword>
<keyword evidence="6 12" id="KW-0547">Nucleotide-binding</keyword>
<feature type="modified residue" description="N6-carboxylysine" evidence="12">
    <location>
        <position position="241"/>
    </location>
</feature>
<evidence type="ECO:0000313" key="18">
    <source>
        <dbReference type="Proteomes" id="UP000190080"/>
    </source>
</evidence>
<feature type="binding site" evidence="12">
    <location>
        <begin position="423"/>
        <end position="426"/>
    </location>
    <ligand>
        <name>meso-2,6-diaminopimelate</name>
        <dbReference type="ChEBI" id="CHEBI:57791"/>
    </ligand>
</feature>
<dbReference type="NCBIfam" id="NF001126">
    <property type="entry name" value="PRK00139.1-4"/>
    <property type="match status" value="1"/>
</dbReference>
<dbReference type="Pfam" id="PF08245">
    <property type="entry name" value="Mur_ligase_M"/>
    <property type="match status" value="1"/>
</dbReference>
<evidence type="ECO:0000256" key="7">
    <source>
        <dbReference type="ARBA" id="ARBA00022840"/>
    </source>
</evidence>
<feature type="binding site" evidence="12">
    <location>
        <position position="473"/>
    </location>
    <ligand>
        <name>meso-2,6-diaminopimelate</name>
        <dbReference type="ChEBI" id="CHEBI:57791"/>
    </ligand>
</feature>
<dbReference type="GO" id="GO:0008360">
    <property type="term" value="P:regulation of cell shape"/>
    <property type="evidence" value="ECO:0007669"/>
    <property type="project" value="UniProtKB-KW"/>
</dbReference>
<dbReference type="Proteomes" id="UP000190080">
    <property type="component" value="Unassembled WGS sequence"/>
</dbReference>
<dbReference type="GO" id="GO:0051301">
    <property type="term" value="P:cell division"/>
    <property type="evidence" value="ECO:0007669"/>
    <property type="project" value="UniProtKB-KW"/>
</dbReference>
<comment type="caution">
    <text evidence="12">Lacks conserved residue(s) required for the propagation of feature annotation.</text>
</comment>
<dbReference type="GO" id="GO:0004326">
    <property type="term" value="F:tetrahydrofolylpolyglutamate synthase activity"/>
    <property type="evidence" value="ECO:0007669"/>
    <property type="project" value="InterPro"/>
</dbReference>
<evidence type="ECO:0000256" key="4">
    <source>
        <dbReference type="ARBA" id="ARBA00022598"/>
    </source>
</evidence>
<dbReference type="GO" id="GO:0000287">
    <property type="term" value="F:magnesium ion binding"/>
    <property type="evidence" value="ECO:0007669"/>
    <property type="project" value="UniProtKB-UniRule"/>
</dbReference>
<dbReference type="EC" id="6.3.2.13" evidence="12"/>
<evidence type="ECO:0000259" key="16">
    <source>
        <dbReference type="Pfam" id="PF08245"/>
    </source>
</evidence>
<sequence length="501" mass="56822">MLNFHHNFLISHSTCFKKGEIIVKLEEVLSGIDYELLKGKDDIEVRELAYNSRTVKKNDVFFCISGFKTDGHKYAENAVENGAEVIVCEKDIKLKQDVTVIKVKDTRKTMALAAANFYDNPCSKMKFIGITGTNGKTTSTYMIKSILEQAGFKVGLIGTICNYIGTKKLHTDRTTPESLELQKLFYEMVNEGIEYCVMEVSSHSLALDRVYGIKFKYGIFTNLTQDHLDFHKTFENYYEAKLKLFKNSDISIINLDDIYGERICKDATNIKVTYSIEKEADICAGDIEVGPRSIKYDLKFENKKQQVEIYIPGRYNVYNSLCAAAVCLKEGIELETVKEGLEKTQVPGRCELVTKDYDLGYDVIIDYAHTPDGLEKILKSLREIKRGRLISVFGCGGNRDKAKRPIMGKIGCDLSDFAIITSDNPRDEEPMDIINDIVSGVDKNNYTIVENRKEAIKEAISIAKKDDIILIAGKGHEDYQIFKDNKVIHFDEKEIVYSLIQ</sequence>
<dbReference type="InterPro" id="IPR004101">
    <property type="entry name" value="Mur_ligase_C"/>
</dbReference>
<dbReference type="GO" id="GO:0009252">
    <property type="term" value="P:peptidoglycan biosynthetic process"/>
    <property type="evidence" value="ECO:0007669"/>
    <property type="project" value="UniProtKB-UniRule"/>
</dbReference>
<keyword evidence="12" id="KW-0460">Magnesium</keyword>
<dbReference type="GO" id="GO:0005737">
    <property type="term" value="C:cytoplasm"/>
    <property type="evidence" value="ECO:0007669"/>
    <property type="project" value="UniProtKB-SubCell"/>
</dbReference>
<keyword evidence="11 12" id="KW-0961">Cell wall biogenesis/degradation</keyword>
<reference evidence="17 18" key="1">
    <citation type="submission" date="2017-03" db="EMBL/GenBank/DDBJ databases">
        <title>Genome sequence of Clostridium oryzae DSM 28571.</title>
        <authorList>
            <person name="Poehlein A."/>
            <person name="Daniel R."/>
        </authorList>
    </citation>
    <scope>NUCLEOTIDE SEQUENCE [LARGE SCALE GENOMIC DNA]</scope>
    <source>
        <strain evidence="17 18">DSM 28571</strain>
    </source>
</reference>
<comment type="PTM">
    <text evidence="12">Carboxylation is probably crucial for Mg(2+) binding and, consequently, for the gamma-phosphate positioning of ATP.</text>
</comment>
<feature type="binding site" evidence="12">
    <location>
        <position position="477"/>
    </location>
    <ligand>
        <name>meso-2,6-diaminopimelate</name>
        <dbReference type="ChEBI" id="CHEBI:57791"/>
    </ligand>
</feature>
<name>A0A1V4ITV2_9CLOT</name>
<dbReference type="AlphaFoldDB" id="A0A1V4ITV2"/>
<feature type="binding site" evidence="12">
    <location>
        <position position="201"/>
    </location>
    <ligand>
        <name>UDP-N-acetyl-alpha-D-muramoyl-L-alanyl-D-glutamate</name>
        <dbReference type="ChEBI" id="CHEBI:83900"/>
    </ligand>
</feature>